<name>R8BIY8_PHAM7</name>
<proteinExistence type="predicted"/>
<dbReference type="HOGENOM" id="CLU_043818_0_0_1"/>
<dbReference type="EMBL" id="KB933173">
    <property type="protein sequence ID" value="EON99285.1"/>
    <property type="molecule type" value="Genomic_DNA"/>
</dbReference>
<dbReference type="InterPro" id="IPR051948">
    <property type="entry name" value="Hsp70_co-chaperone_J-domain"/>
</dbReference>
<dbReference type="eggNOG" id="KOG0714">
    <property type="taxonomic scope" value="Eukaryota"/>
</dbReference>
<dbReference type="InterPro" id="IPR036869">
    <property type="entry name" value="J_dom_sf"/>
</dbReference>
<organism evidence="4 5">
    <name type="scientific">Phaeoacremonium minimum (strain UCR-PA7)</name>
    <name type="common">Esca disease fungus</name>
    <name type="synonym">Togninia minima</name>
    <dbReference type="NCBI Taxonomy" id="1286976"/>
    <lineage>
        <taxon>Eukaryota</taxon>
        <taxon>Fungi</taxon>
        <taxon>Dikarya</taxon>
        <taxon>Ascomycota</taxon>
        <taxon>Pezizomycotina</taxon>
        <taxon>Sordariomycetes</taxon>
        <taxon>Sordariomycetidae</taxon>
        <taxon>Togniniales</taxon>
        <taxon>Togniniaceae</taxon>
        <taxon>Phaeoacremonium</taxon>
    </lineage>
</organism>
<dbReference type="GO" id="GO:0051087">
    <property type="term" value="F:protein-folding chaperone binding"/>
    <property type="evidence" value="ECO:0007669"/>
    <property type="project" value="TreeGrafter"/>
</dbReference>
<dbReference type="OrthoDB" id="436519at2759"/>
<keyword evidence="2" id="KW-0812">Transmembrane</keyword>
<accession>R8BIY8</accession>
<evidence type="ECO:0000313" key="4">
    <source>
        <dbReference type="EMBL" id="EON99285.1"/>
    </source>
</evidence>
<protein>
    <recommendedName>
        <fullName evidence="3">J domain-containing protein</fullName>
    </recommendedName>
</protein>
<keyword evidence="1" id="KW-0143">Chaperone</keyword>
<feature type="domain" description="J" evidence="3">
    <location>
        <begin position="59"/>
        <end position="131"/>
    </location>
</feature>
<evidence type="ECO:0000313" key="5">
    <source>
        <dbReference type="Proteomes" id="UP000014074"/>
    </source>
</evidence>
<dbReference type="GO" id="GO:0051787">
    <property type="term" value="F:misfolded protein binding"/>
    <property type="evidence" value="ECO:0007669"/>
    <property type="project" value="TreeGrafter"/>
</dbReference>
<dbReference type="PROSITE" id="PS50076">
    <property type="entry name" value="DNAJ_2"/>
    <property type="match status" value="1"/>
</dbReference>
<dbReference type="SUPFAM" id="SSF46565">
    <property type="entry name" value="Chaperone J-domain"/>
    <property type="match status" value="1"/>
</dbReference>
<evidence type="ECO:0000256" key="2">
    <source>
        <dbReference type="SAM" id="Phobius"/>
    </source>
</evidence>
<feature type="transmembrane region" description="Helical" evidence="2">
    <location>
        <begin position="157"/>
        <end position="176"/>
    </location>
</feature>
<dbReference type="CDD" id="cd06257">
    <property type="entry name" value="DnaJ"/>
    <property type="match status" value="1"/>
</dbReference>
<dbReference type="PANTHER" id="PTHR44360">
    <property type="entry name" value="DNAJ HOMOLOG SUBFAMILY B MEMBER 9"/>
    <property type="match status" value="1"/>
</dbReference>
<dbReference type="AlphaFoldDB" id="R8BIY8"/>
<dbReference type="KEGG" id="tmn:UCRPA7_5163"/>
<keyword evidence="5" id="KW-1185">Reference proteome</keyword>
<gene>
    <name evidence="4" type="ORF">UCRPA7_5163</name>
</gene>
<dbReference type="Gene3D" id="1.10.287.110">
    <property type="entry name" value="DnaJ domain"/>
    <property type="match status" value="1"/>
</dbReference>
<evidence type="ECO:0000256" key="1">
    <source>
        <dbReference type="ARBA" id="ARBA00023186"/>
    </source>
</evidence>
<dbReference type="GO" id="GO:0005783">
    <property type="term" value="C:endoplasmic reticulum"/>
    <property type="evidence" value="ECO:0007669"/>
    <property type="project" value="TreeGrafter"/>
</dbReference>
<sequence length="351" mass="39355">MSWAQTIYYGISIRAGDPRPQPGTPRWAEHRRRIHILVVSLYLLYTIYEADWELRRAGDFYSALGVSPSASDRDIKTRFRRLAALHHPDKTTMNAASAEQAAQDNAFFLKLKTASETLLDPARRFAYDRFGPEVVGWTHCTTIRDYVARGARVNMPYYGAVALLMYGLSLVGYMSWGQYERWLVLVVVFAFELHAMTRPTGPALFASFINPFLSHFTSHPPYLPFQAISMARKVSVALSIAFSQIGPMLSADTSRGQVSVQSGTDSEALVKQGLDRLELTARGLDSDAMRLLELEMAPFAGDPALMNSMRGKLKEWLVQNTIRNDPMVRDAVGRSFQKRRVDAPAGARGNR</sequence>
<reference evidence="5" key="1">
    <citation type="journal article" date="2013" name="Genome Announc.">
        <title>Draft genome sequence of the ascomycete Phaeoacremonium aleophilum strain UCR-PA7, a causal agent of the esca disease complex in grapevines.</title>
        <authorList>
            <person name="Blanco-Ulate B."/>
            <person name="Rolshausen P."/>
            <person name="Cantu D."/>
        </authorList>
    </citation>
    <scope>NUCLEOTIDE SEQUENCE [LARGE SCALE GENOMIC DNA]</scope>
    <source>
        <strain evidence="5">UCR-PA7</strain>
    </source>
</reference>
<dbReference type="Pfam" id="PF00226">
    <property type="entry name" value="DnaJ"/>
    <property type="match status" value="1"/>
</dbReference>
<keyword evidence="2" id="KW-0472">Membrane</keyword>
<dbReference type="GO" id="GO:0036503">
    <property type="term" value="P:ERAD pathway"/>
    <property type="evidence" value="ECO:0007669"/>
    <property type="project" value="TreeGrafter"/>
</dbReference>
<keyword evidence="2" id="KW-1133">Transmembrane helix</keyword>
<dbReference type="RefSeq" id="XP_007915901.1">
    <property type="nucleotide sequence ID" value="XM_007917710.1"/>
</dbReference>
<dbReference type="InterPro" id="IPR001623">
    <property type="entry name" value="DnaJ_domain"/>
</dbReference>
<evidence type="ECO:0000259" key="3">
    <source>
        <dbReference type="PROSITE" id="PS50076"/>
    </source>
</evidence>
<dbReference type="PRINTS" id="PR00625">
    <property type="entry name" value="JDOMAIN"/>
</dbReference>
<dbReference type="Proteomes" id="UP000014074">
    <property type="component" value="Unassembled WGS sequence"/>
</dbReference>
<dbReference type="SMART" id="SM00271">
    <property type="entry name" value="DnaJ"/>
    <property type="match status" value="1"/>
</dbReference>
<dbReference type="PANTHER" id="PTHR44360:SF1">
    <property type="entry name" value="DNAJ HOMOLOG SUBFAMILY B MEMBER 9"/>
    <property type="match status" value="1"/>
</dbReference>
<dbReference type="GeneID" id="19325688"/>